<dbReference type="EMBL" id="CADCVU010000031">
    <property type="protein sequence ID" value="CAA9484217.1"/>
    <property type="molecule type" value="Genomic_DNA"/>
</dbReference>
<evidence type="ECO:0000313" key="1">
    <source>
        <dbReference type="EMBL" id="CAA9484217.1"/>
    </source>
</evidence>
<name>A0A6J4S3N2_9ACTN</name>
<accession>A0A6J4S3N2</accession>
<gene>
    <name evidence="1" type="ORF">AVDCRST_MAG45-353</name>
</gene>
<dbReference type="AlphaFoldDB" id="A0A6J4S3N2"/>
<reference evidence="1" key="1">
    <citation type="submission" date="2020-02" db="EMBL/GenBank/DDBJ databases">
        <authorList>
            <person name="Meier V. D."/>
        </authorList>
    </citation>
    <scope>NUCLEOTIDE SEQUENCE</scope>
    <source>
        <strain evidence="1">AVDCRST_MAG45</strain>
    </source>
</reference>
<sequence length="92" mass="10416">MPTKHARIAIVEDEELSASLAEVTPLVESGTSKARLVRDLAIKGAEGVLREERERREALEWLVWWSTSEDGMDREALADVLAMRERDLLDPE</sequence>
<proteinExistence type="predicted"/>
<protein>
    <submittedName>
        <fullName evidence="1">Uncharacterized protein</fullName>
    </submittedName>
</protein>
<organism evidence="1">
    <name type="scientific">uncultured Solirubrobacterales bacterium</name>
    <dbReference type="NCBI Taxonomy" id="768556"/>
    <lineage>
        <taxon>Bacteria</taxon>
        <taxon>Bacillati</taxon>
        <taxon>Actinomycetota</taxon>
        <taxon>Thermoleophilia</taxon>
        <taxon>Solirubrobacterales</taxon>
        <taxon>environmental samples</taxon>
    </lineage>
</organism>